<dbReference type="AlphaFoldDB" id="A0AAD3RKS6"/>
<protein>
    <submittedName>
        <fullName evidence="1">FH2 domain-containing protein 1-like protein</fullName>
    </submittedName>
</protein>
<comment type="caution">
    <text evidence="1">The sequence shown here is derived from an EMBL/GenBank/DDBJ whole genome shotgun (WGS) entry which is preliminary data.</text>
</comment>
<keyword evidence="2" id="KW-1185">Reference proteome</keyword>
<sequence>MKDPLCAQICEPGPYSSDVPHSGTLLYFDAHIVTESYGTLNVLAECLSEPGKEEKGGGWDLWVQQQSGLVNPC</sequence>
<proteinExistence type="predicted"/>
<dbReference type="Proteomes" id="UP001279410">
    <property type="component" value="Unassembled WGS sequence"/>
</dbReference>
<evidence type="ECO:0000313" key="2">
    <source>
        <dbReference type="Proteomes" id="UP001279410"/>
    </source>
</evidence>
<gene>
    <name evidence="1" type="ORF">AKAME5_002542600</name>
</gene>
<reference evidence="1" key="1">
    <citation type="submission" date="2022-08" db="EMBL/GenBank/DDBJ databases">
        <title>Genome sequencing of akame (Lates japonicus).</title>
        <authorList>
            <person name="Hashiguchi Y."/>
            <person name="Takahashi H."/>
        </authorList>
    </citation>
    <scope>NUCLEOTIDE SEQUENCE</scope>
    <source>
        <strain evidence="1">Kochi</strain>
    </source>
</reference>
<accession>A0AAD3RKS6</accession>
<dbReference type="EMBL" id="BRZM01001992">
    <property type="protein sequence ID" value="GLD74099.1"/>
    <property type="molecule type" value="Genomic_DNA"/>
</dbReference>
<name>A0AAD3RKS6_LATJO</name>
<evidence type="ECO:0000313" key="1">
    <source>
        <dbReference type="EMBL" id="GLD74099.1"/>
    </source>
</evidence>
<organism evidence="1 2">
    <name type="scientific">Lates japonicus</name>
    <name type="common">Japanese lates</name>
    <dbReference type="NCBI Taxonomy" id="270547"/>
    <lineage>
        <taxon>Eukaryota</taxon>
        <taxon>Metazoa</taxon>
        <taxon>Chordata</taxon>
        <taxon>Craniata</taxon>
        <taxon>Vertebrata</taxon>
        <taxon>Euteleostomi</taxon>
        <taxon>Actinopterygii</taxon>
        <taxon>Neopterygii</taxon>
        <taxon>Teleostei</taxon>
        <taxon>Neoteleostei</taxon>
        <taxon>Acanthomorphata</taxon>
        <taxon>Carangaria</taxon>
        <taxon>Carangaria incertae sedis</taxon>
        <taxon>Centropomidae</taxon>
        <taxon>Lates</taxon>
    </lineage>
</organism>